<evidence type="ECO:0000313" key="2">
    <source>
        <dbReference type="EMBL" id="KTC74223.1"/>
    </source>
</evidence>
<keyword evidence="1" id="KW-0648">Protein biosynthesis</keyword>
<dbReference type="PANTHER" id="PTHR15004:SF0">
    <property type="entry name" value="GLUTAMYL-TRNA(GLN) AMIDOTRANSFERASE SUBUNIT C, MITOCHONDRIAL"/>
    <property type="match status" value="1"/>
</dbReference>
<keyword evidence="2" id="KW-0808">Transferase</keyword>
<keyword evidence="3" id="KW-1185">Reference proteome</keyword>
<keyword evidence="1" id="KW-0547">Nucleotide-binding</keyword>
<comment type="caution">
    <text evidence="2">The sequence shown here is derived from an EMBL/GenBank/DDBJ whole genome shotgun (WGS) entry which is preliminary data.</text>
</comment>
<dbReference type="GO" id="GO:0016740">
    <property type="term" value="F:transferase activity"/>
    <property type="evidence" value="ECO:0007669"/>
    <property type="project" value="UniProtKB-KW"/>
</dbReference>
<organism evidence="2 3">
    <name type="scientific">Legionella bozemanae</name>
    <name type="common">Fluoribacter bozemanae</name>
    <dbReference type="NCBI Taxonomy" id="447"/>
    <lineage>
        <taxon>Bacteria</taxon>
        <taxon>Pseudomonadati</taxon>
        <taxon>Pseudomonadota</taxon>
        <taxon>Gammaproteobacteria</taxon>
        <taxon>Legionellales</taxon>
        <taxon>Legionellaceae</taxon>
        <taxon>Legionella</taxon>
    </lineage>
</organism>
<accession>A0A0W0RT26</accession>
<evidence type="ECO:0000313" key="3">
    <source>
        <dbReference type="Proteomes" id="UP000054695"/>
    </source>
</evidence>
<comment type="catalytic activity">
    <reaction evidence="1">
        <text>L-aspartyl-tRNA(Asn) + L-glutamine + ATP + H2O = L-asparaginyl-tRNA(Asn) + L-glutamate + ADP + phosphate + 2 H(+)</text>
        <dbReference type="Rhea" id="RHEA:14513"/>
        <dbReference type="Rhea" id="RHEA-COMP:9674"/>
        <dbReference type="Rhea" id="RHEA-COMP:9677"/>
        <dbReference type="ChEBI" id="CHEBI:15377"/>
        <dbReference type="ChEBI" id="CHEBI:15378"/>
        <dbReference type="ChEBI" id="CHEBI:29985"/>
        <dbReference type="ChEBI" id="CHEBI:30616"/>
        <dbReference type="ChEBI" id="CHEBI:43474"/>
        <dbReference type="ChEBI" id="CHEBI:58359"/>
        <dbReference type="ChEBI" id="CHEBI:78515"/>
        <dbReference type="ChEBI" id="CHEBI:78516"/>
        <dbReference type="ChEBI" id="CHEBI:456216"/>
    </reaction>
</comment>
<dbReference type="Pfam" id="PF02686">
    <property type="entry name" value="GatC"/>
    <property type="match status" value="1"/>
</dbReference>
<dbReference type="NCBIfam" id="TIGR00135">
    <property type="entry name" value="gatC"/>
    <property type="match status" value="1"/>
</dbReference>
<dbReference type="RefSeq" id="WP_058459306.1">
    <property type="nucleotide sequence ID" value="NZ_CAAAIY010000001.1"/>
</dbReference>
<dbReference type="GO" id="GO:0005524">
    <property type="term" value="F:ATP binding"/>
    <property type="evidence" value="ECO:0007669"/>
    <property type="project" value="UniProtKB-KW"/>
</dbReference>
<gene>
    <name evidence="1" type="primary">gatC</name>
    <name evidence="2" type="ORF">Lboz_1663</name>
</gene>
<evidence type="ECO:0000256" key="1">
    <source>
        <dbReference type="HAMAP-Rule" id="MF_00122"/>
    </source>
</evidence>
<dbReference type="OrthoDB" id="9794326at2"/>
<comment type="similarity">
    <text evidence="1">Belongs to the GatC family.</text>
</comment>
<sequence length="98" mass="11120">MTISAKDLEKISQLAYLDTDVEHSPKLIEDINAIMNFVEQLRSVNTQEVEPLFHPLALSQRLRPDAVTEGNCLVELEALAPQFEQDLYLVPQVIEQSK</sequence>
<reference evidence="2 3" key="1">
    <citation type="submission" date="2015-11" db="EMBL/GenBank/DDBJ databases">
        <title>Genomic analysis of 38 Legionella species identifies large and diverse effector repertoires.</title>
        <authorList>
            <person name="Burstein D."/>
            <person name="Amaro F."/>
            <person name="Zusman T."/>
            <person name="Lifshitz Z."/>
            <person name="Cohen O."/>
            <person name="Gilbert J.A."/>
            <person name="Pupko T."/>
            <person name="Shuman H.A."/>
            <person name="Segal G."/>
        </authorList>
    </citation>
    <scope>NUCLEOTIDE SEQUENCE [LARGE SCALE GENOMIC DNA]</scope>
    <source>
        <strain evidence="2 3">WIGA</strain>
    </source>
</reference>
<proteinExistence type="inferred from homology"/>
<dbReference type="HAMAP" id="MF_00122">
    <property type="entry name" value="GatC"/>
    <property type="match status" value="1"/>
</dbReference>
<dbReference type="GO" id="GO:0050566">
    <property type="term" value="F:asparaginyl-tRNA synthase (glutamine-hydrolyzing) activity"/>
    <property type="evidence" value="ECO:0007669"/>
    <property type="project" value="RHEA"/>
</dbReference>
<dbReference type="GO" id="GO:0006450">
    <property type="term" value="P:regulation of translational fidelity"/>
    <property type="evidence" value="ECO:0007669"/>
    <property type="project" value="InterPro"/>
</dbReference>
<name>A0A0W0RT26_LEGBO</name>
<keyword evidence="1" id="KW-0067">ATP-binding</keyword>
<dbReference type="Gene3D" id="1.10.20.60">
    <property type="entry name" value="Glu-tRNAGln amidotransferase C subunit, N-terminal domain"/>
    <property type="match status" value="1"/>
</dbReference>
<keyword evidence="1 2" id="KW-0436">Ligase</keyword>
<comment type="catalytic activity">
    <reaction evidence="1">
        <text>L-glutamyl-tRNA(Gln) + L-glutamine + ATP + H2O = L-glutaminyl-tRNA(Gln) + L-glutamate + ADP + phosphate + H(+)</text>
        <dbReference type="Rhea" id="RHEA:17521"/>
        <dbReference type="Rhea" id="RHEA-COMP:9681"/>
        <dbReference type="Rhea" id="RHEA-COMP:9684"/>
        <dbReference type="ChEBI" id="CHEBI:15377"/>
        <dbReference type="ChEBI" id="CHEBI:15378"/>
        <dbReference type="ChEBI" id="CHEBI:29985"/>
        <dbReference type="ChEBI" id="CHEBI:30616"/>
        <dbReference type="ChEBI" id="CHEBI:43474"/>
        <dbReference type="ChEBI" id="CHEBI:58359"/>
        <dbReference type="ChEBI" id="CHEBI:78520"/>
        <dbReference type="ChEBI" id="CHEBI:78521"/>
        <dbReference type="ChEBI" id="CHEBI:456216"/>
    </reaction>
</comment>
<dbReference type="STRING" id="447.Lboz_1663"/>
<comment type="subunit">
    <text evidence="1">Heterotrimer of A, B and C subunits.</text>
</comment>
<dbReference type="EC" id="6.3.5.-" evidence="1"/>
<dbReference type="SUPFAM" id="SSF141000">
    <property type="entry name" value="Glu-tRNAGln amidotransferase C subunit"/>
    <property type="match status" value="1"/>
</dbReference>
<dbReference type="PATRIC" id="fig|447.4.peg.1772"/>
<dbReference type="InterPro" id="IPR003837">
    <property type="entry name" value="GatC"/>
</dbReference>
<dbReference type="GO" id="GO:0006412">
    <property type="term" value="P:translation"/>
    <property type="evidence" value="ECO:0007669"/>
    <property type="project" value="UniProtKB-UniRule"/>
</dbReference>
<dbReference type="InterPro" id="IPR036113">
    <property type="entry name" value="Asp/Glu-ADT_sf_sub_c"/>
</dbReference>
<comment type="function">
    <text evidence="1">Allows the formation of correctly charged Asn-tRNA(Asn) or Gln-tRNA(Gln) through the transamidation of misacylated Asp-tRNA(Asn) or Glu-tRNA(Gln) in organisms which lack either or both of asparaginyl-tRNA or glutaminyl-tRNA synthetases. The reaction takes place in the presence of glutamine and ATP through an activated phospho-Asp-tRNA(Asn) or phospho-Glu-tRNA(Gln).</text>
</comment>
<dbReference type="Proteomes" id="UP000054695">
    <property type="component" value="Unassembled WGS sequence"/>
</dbReference>
<dbReference type="EMBL" id="LNXU01000017">
    <property type="protein sequence ID" value="KTC74223.1"/>
    <property type="molecule type" value="Genomic_DNA"/>
</dbReference>
<dbReference type="AlphaFoldDB" id="A0A0W0RT26"/>
<dbReference type="GO" id="GO:0050567">
    <property type="term" value="F:glutaminyl-tRNA synthase (glutamine-hydrolyzing) activity"/>
    <property type="evidence" value="ECO:0007669"/>
    <property type="project" value="UniProtKB-UniRule"/>
</dbReference>
<dbReference type="GO" id="GO:0070681">
    <property type="term" value="P:glutaminyl-tRNAGln biosynthesis via transamidation"/>
    <property type="evidence" value="ECO:0007669"/>
    <property type="project" value="TreeGrafter"/>
</dbReference>
<protein>
    <recommendedName>
        <fullName evidence="1">Aspartyl/glutamyl-tRNA(Asn/Gln) amidotransferase subunit C</fullName>
        <shortName evidence="1">Asp/Glu-ADT subunit C</shortName>
        <ecNumber evidence="1">6.3.5.-</ecNumber>
    </recommendedName>
</protein>
<dbReference type="PANTHER" id="PTHR15004">
    <property type="entry name" value="GLUTAMYL-TRNA(GLN) AMIDOTRANSFERASE SUBUNIT C, MITOCHONDRIAL"/>
    <property type="match status" value="1"/>
</dbReference>